<evidence type="ECO:0000313" key="1">
    <source>
        <dbReference type="EMBL" id="MBC3792826.1"/>
    </source>
</evidence>
<dbReference type="EMBL" id="VFIA01000019">
    <property type="protein sequence ID" value="MBC3792826.1"/>
    <property type="molecule type" value="Genomic_DNA"/>
</dbReference>
<dbReference type="RefSeq" id="WP_186738582.1">
    <property type="nucleotide sequence ID" value="NZ_VFIA01000019.1"/>
</dbReference>
<organism evidence="1 2">
    <name type="scientific">Spirosoma utsteinense</name>
    <dbReference type="NCBI Taxonomy" id="2585773"/>
    <lineage>
        <taxon>Bacteria</taxon>
        <taxon>Pseudomonadati</taxon>
        <taxon>Bacteroidota</taxon>
        <taxon>Cytophagia</taxon>
        <taxon>Cytophagales</taxon>
        <taxon>Cytophagaceae</taxon>
        <taxon>Spirosoma</taxon>
    </lineage>
</organism>
<dbReference type="Proteomes" id="UP000700732">
    <property type="component" value="Unassembled WGS sequence"/>
</dbReference>
<sequence>MKNLTRLSSTSLLKAVALSTTIGLLVGCQTIKDIQNIDPLKDVVFKLNYQPAKTQIQGLVVDAKTGLPLQIPIQINLVGKDAGRAVTFEGKSITTYKAPKGDVFIGLTGVEPTQTTPAELRIVVDADGYIASSANLSITKSLNDPFQIRLVKFDSPPTGVASKALSTPTSASGVLTSQRVIEVATAASGSIKAMPMTFTLPANTTLKDSKGAPVAGNVTTSVMAFNGQSSEARQSFPGGLLAPLAKSAQGKNDVKGLFNPVSFAAIEMRNAGGQTVSTFNQPATIQMGVPGSTFNTSTGQLVKENDKLEVYSYDELTGAWTYERSVAVRLASTGLVADVPITHLSYYSLTTPRDTETFQVSYTVSNLPSGAAYTYSLFQFNPGSDSQGTEVRRASSTDGTLTFNLPVGNYRLSVYDPIDLTLLGSTTISNTTNSTTDVTYTPPTGRLKAAFTVKAVCENGKNFEVYPTVSVFYNETGMQGGGVATFASGKGDLTGLKPNTDYTATVYYEGSFSVNFNSGSADSEHVLDYVLKSNTIACKN</sequence>
<evidence type="ECO:0000313" key="2">
    <source>
        <dbReference type="Proteomes" id="UP000700732"/>
    </source>
</evidence>
<name>A0ABR6W8C5_9BACT</name>
<proteinExistence type="predicted"/>
<keyword evidence="2" id="KW-1185">Reference proteome</keyword>
<reference evidence="1 2" key="1">
    <citation type="submission" date="2019-06" db="EMBL/GenBank/DDBJ databases">
        <title>Spirosoma utsteinense sp. nov. isolated from Antarctic ice-free soils.</title>
        <authorList>
            <person name="Tahon G."/>
        </authorList>
    </citation>
    <scope>NUCLEOTIDE SEQUENCE [LARGE SCALE GENOMIC DNA]</scope>
    <source>
        <strain evidence="1 2">LMG 31447</strain>
    </source>
</reference>
<comment type="caution">
    <text evidence="1">The sequence shown here is derived from an EMBL/GenBank/DDBJ whole genome shotgun (WGS) entry which is preliminary data.</text>
</comment>
<accession>A0ABR6W8C5</accession>
<protein>
    <submittedName>
        <fullName evidence="1">Uncharacterized protein</fullName>
    </submittedName>
</protein>
<gene>
    <name evidence="1" type="ORF">FH603_3340</name>
</gene>
<dbReference type="PROSITE" id="PS51257">
    <property type="entry name" value="PROKAR_LIPOPROTEIN"/>
    <property type="match status" value="1"/>
</dbReference>